<keyword evidence="2" id="KW-0732">Signal</keyword>
<dbReference type="Gene3D" id="3.40.50.2000">
    <property type="entry name" value="Glycogen Phosphorylase B"/>
    <property type="match status" value="2"/>
</dbReference>
<feature type="signal peptide" evidence="2">
    <location>
        <begin position="1"/>
        <end position="21"/>
    </location>
</feature>
<dbReference type="EMBL" id="OC866170">
    <property type="protein sequence ID" value="CAD7632805.1"/>
    <property type="molecule type" value="Genomic_DNA"/>
</dbReference>
<dbReference type="PANTHER" id="PTHR48050">
    <property type="entry name" value="STEROL 3-BETA-GLUCOSYLTRANSFERASE"/>
    <property type="match status" value="1"/>
</dbReference>
<proteinExistence type="predicted"/>
<protein>
    <recommendedName>
        <fullName evidence="5">UDP-glycosyltransferase</fullName>
    </recommendedName>
</protein>
<keyword evidence="1" id="KW-0808">Transferase</keyword>
<dbReference type="OrthoDB" id="5835829at2759"/>
<name>A0A7R9Q5E6_9ACAR</name>
<dbReference type="InterPro" id="IPR050426">
    <property type="entry name" value="Glycosyltransferase_28"/>
</dbReference>
<evidence type="ECO:0008006" key="5">
    <source>
        <dbReference type="Google" id="ProtNLM"/>
    </source>
</evidence>
<sequence length="724" mass="79739">MLGCWTYGTMGLMLTGGGGWADCLLVDGPYEDSPAEPPDSGSVVEMAQKLTILFAPMEGVGHVNPCIGLGEVLVSRGHKVVFAVHHSFAGKLSPFGFIEEIFAPKETKDQMPGESLAKSSLESGLLTADTSYKCMKLLMNWPFIQIMLDQMRANEPQLKAIIAKHNPDVYIIDDFAGSPTLIHSNKPWILLCSSNPLCVISDDRTPPNGSGYPTNGDRQEWVAFNELVRNAHKTRSIMYNEWMKEEGFPLNTENKSMSDSPHLNIYGFPEELDYTDIRPLPDKYLRVDAFMRRGEKQEFKIPDKFRDRDIEKSKLIYFSLGSIGSANVDLMNRLLNILSKSQHKIIVSKGVNGDTYELGDNMWGENSLPQTKVLPLVDVVITHGGNNSVTESLSFGKPMIIMPLFADQYDNAQRVYEKGFGIRLNPHNCSEQQLLDSIEKLLNDKELKHKLSMASKRMLNSDSLQKAAEKIESLTYCRPTTSYFGSTTLLPLLFGYSIGQYTGITGSDGRESAAIQKLLSARLSGIGSVSVFSVIITGQRSNGRLRWLTSAPHFRSPLTGRLISGGQHILISLLPPLLTPTPGAERRLAESVFTASGHWPTTSGATSDRRVRKAAAFRSIPSAQEVLNLSPLYVSVSPVLNLLSSRVYASDMRAYVPNRVHQYSGSLCQPLNDAVLSGRTDTDAAAVVALAAVLYARRPPAVVLVSEPSLCPSRNHRSIRWAAA</sequence>
<dbReference type="Pfam" id="PF00201">
    <property type="entry name" value="UDPGT"/>
    <property type="match status" value="1"/>
</dbReference>
<dbReference type="AlphaFoldDB" id="A0A7R9Q5E6"/>
<gene>
    <name evidence="3" type="ORF">OSB1V03_LOCUS13207</name>
</gene>
<keyword evidence="4" id="KW-1185">Reference proteome</keyword>
<evidence type="ECO:0000256" key="2">
    <source>
        <dbReference type="SAM" id="SignalP"/>
    </source>
</evidence>
<feature type="chain" id="PRO_5036211764" description="UDP-glycosyltransferase" evidence="2">
    <location>
        <begin position="22"/>
        <end position="724"/>
    </location>
</feature>
<dbReference type="InterPro" id="IPR002213">
    <property type="entry name" value="UDP_glucos_trans"/>
</dbReference>
<dbReference type="CDD" id="cd03784">
    <property type="entry name" value="GT1_Gtf-like"/>
    <property type="match status" value="1"/>
</dbReference>
<accession>A0A7R9Q5E6</accession>
<evidence type="ECO:0000313" key="4">
    <source>
        <dbReference type="Proteomes" id="UP000759131"/>
    </source>
</evidence>
<dbReference type="EMBL" id="CAJPIZ010011595">
    <property type="protein sequence ID" value="CAG2113235.1"/>
    <property type="molecule type" value="Genomic_DNA"/>
</dbReference>
<reference evidence="3" key="1">
    <citation type="submission" date="2020-11" db="EMBL/GenBank/DDBJ databases">
        <authorList>
            <person name="Tran Van P."/>
        </authorList>
    </citation>
    <scope>NUCLEOTIDE SEQUENCE</scope>
</reference>
<dbReference type="SUPFAM" id="SSF53756">
    <property type="entry name" value="UDP-Glycosyltransferase/glycogen phosphorylase"/>
    <property type="match status" value="1"/>
</dbReference>
<dbReference type="PANTHER" id="PTHR48050:SF13">
    <property type="entry name" value="STEROL 3-BETA-GLUCOSYLTRANSFERASE UGT80A2"/>
    <property type="match status" value="1"/>
</dbReference>
<evidence type="ECO:0000256" key="1">
    <source>
        <dbReference type="ARBA" id="ARBA00022679"/>
    </source>
</evidence>
<organism evidence="3">
    <name type="scientific">Medioppia subpectinata</name>
    <dbReference type="NCBI Taxonomy" id="1979941"/>
    <lineage>
        <taxon>Eukaryota</taxon>
        <taxon>Metazoa</taxon>
        <taxon>Ecdysozoa</taxon>
        <taxon>Arthropoda</taxon>
        <taxon>Chelicerata</taxon>
        <taxon>Arachnida</taxon>
        <taxon>Acari</taxon>
        <taxon>Acariformes</taxon>
        <taxon>Sarcoptiformes</taxon>
        <taxon>Oribatida</taxon>
        <taxon>Brachypylina</taxon>
        <taxon>Oppioidea</taxon>
        <taxon>Oppiidae</taxon>
        <taxon>Medioppia</taxon>
    </lineage>
</organism>
<dbReference type="GO" id="GO:0008194">
    <property type="term" value="F:UDP-glycosyltransferase activity"/>
    <property type="evidence" value="ECO:0007669"/>
    <property type="project" value="InterPro"/>
</dbReference>
<evidence type="ECO:0000313" key="3">
    <source>
        <dbReference type="EMBL" id="CAD7632805.1"/>
    </source>
</evidence>
<dbReference type="Proteomes" id="UP000759131">
    <property type="component" value="Unassembled WGS sequence"/>
</dbReference>